<evidence type="ECO:0000313" key="5">
    <source>
        <dbReference type="Proteomes" id="UP000654918"/>
    </source>
</evidence>
<keyword evidence="2" id="KW-0472">Membrane</keyword>
<proteinExistence type="predicted"/>
<gene>
    <name evidence="4" type="ORF">CPLU01_12366</name>
</gene>
<evidence type="ECO:0000256" key="2">
    <source>
        <dbReference type="SAM" id="Phobius"/>
    </source>
</evidence>
<feature type="signal peptide" evidence="3">
    <location>
        <begin position="1"/>
        <end position="26"/>
    </location>
</feature>
<feature type="region of interest" description="Disordered" evidence="1">
    <location>
        <begin position="207"/>
        <end position="319"/>
    </location>
</feature>
<evidence type="ECO:0000256" key="3">
    <source>
        <dbReference type="SAM" id="SignalP"/>
    </source>
</evidence>
<organism evidence="4 5">
    <name type="scientific">Colletotrichum plurivorum</name>
    <dbReference type="NCBI Taxonomy" id="2175906"/>
    <lineage>
        <taxon>Eukaryota</taxon>
        <taxon>Fungi</taxon>
        <taxon>Dikarya</taxon>
        <taxon>Ascomycota</taxon>
        <taxon>Pezizomycotina</taxon>
        <taxon>Sordariomycetes</taxon>
        <taxon>Hypocreomycetidae</taxon>
        <taxon>Glomerellales</taxon>
        <taxon>Glomerellaceae</taxon>
        <taxon>Colletotrichum</taxon>
        <taxon>Colletotrichum orchidearum species complex</taxon>
    </lineage>
</organism>
<name>A0A8H6N6W6_9PEZI</name>
<sequence>MASRYRSCLSRALLCLVSFWAVPAWADYFTEPPSFELDRGGNKVTVPDLNTTYVLGQKVQITWEVPSVPWISLVLVYWGKDAGVSVKSFTTNNRNDGYYTWYIGENDGLDEAKLASNPNFALQIIDPTGNYTKTGEPVGFIDNALQSRGFVIRANATAEPAESEGSSGGSLGLSAGVVAGIAVGSAAAGALAMLAVWFLFLRKRSSGPGGDGAARHHPTPTLEPAMRQQPTRQDSAYASPSSSNHMFEAPNPHGSYLSHQVSNVSPISQVRPQTPPPSYPSPFNEHHAPVTELSSVRDPQEVHSTSVNHPAEIGSSHRH</sequence>
<evidence type="ECO:0000256" key="1">
    <source>
        <dbReference type="SAM" id="MobiDB-lite"/>
    </source>
</evidence>
<dbReference type="AlphaFoldDB" id="A0A8H6N6W6"/>
<keyword evidence="2" id="KW-1133">Transmembrane helix</keyword>
<accession>A0A8H6N6W6</accession>
<feature type="transmembrane region" description="Helical" evidence="2">
    <location>
        <begin position="173"/>
        <end position="200"/>
    </location>
</feature>
<keyword evidence="5" id="KW-1185">Reference proteome</keyword>
<dbReference type="Proteomes" id="UP000654918">
    <property type="component" value="Unassembled WGS sequence"/>
</dbReference>
<feature type="compositionally biased region" description="Polar residues" evidence="1">
    <location>
        <begin position="257"/>
        <end position="271"/>
    </location>
</feature>
<feature type="chain" id="PRO_5034323764" evidence="3">
    <location>
        <begin position="27"/>
        <end position="319"/>
    </location>
</feature>
<comment type="caution">
    <text evidence="4">The sequence shown here is derived from an EMBL/GenBank/DDBJ whole genome shotgun (WGS) entry which is preliminary data.</text>
</comment>
<feature type="compositionally biased region" description="Polar residues" evidence="1">
    <location>
        <begin position="228"/>
        <end position="245"/>
    </location>
</feature>
<evidence type="ECO:0000313" key="4">
    <source>
        <dbReference type="EMBL" id="KAF6821853.1"/>
    </source>
</evidence>
<protein>
    <submittedName>
        <fullName evidence="4">Uncharacterized protein</fullName>
    </submittedName>
</protein>
<reference evidence="4" key="1">
    <citation type="journal article" date="2020" name="Phytopathology">
        <title>Genome Sequence Resources of Colletotrichum truncatum, C. plurivorum, C. musicola, and C. sojae: Four Species Pathogenic to Soybean (Glycine max).</title>
        <authorList>
            <person name="Rogerio F."/>
            <person name="Boufleur T.R."/>
            <person name="Ciampi-Guillardi M."/>
            <person name="Sukno S.A."/>
            <person name="Thon M.R."/>
            <person name="Massola Junior N.S."/>
            <person name="Baroncelli R."/>
        </authorList>
    </citation>
    <scope>NUCLEOTIDE SEQUENCE</scope>
    <source>
        <strain evidence="4">LFN00145</strain>
    </source>
</reference>
<keyword evidence="3" id="KW-0732">Signal</keyword>
<keyword evidence="2" id="KW-0812">Transmembrane</keyword>
<dbReference type="EMBL" id="WIGO01000253">
    <property type="protein sequence ID" value="KAF6821853.1"/>
    <property type="molecule type" value="Genomic_DNA"/>
</dbReference>